<protein>
    <submittedName>
        <fullName evidence="12">Putative arabinogalactan oligomer transport system permease protein GanP</fullName>
    </submittedName>
</protein>
<evidence type="ECO:0000256" key="2">
    <source>
        <dbReference type="ARBA" id="ARBA00009047"/>
    </source>
</evidence>
<dbReference type="PANTHER" id="PTHR47314">
    <property type="entry name" value="MALTOSE/MALTODEXTRIN TRANSPORT SYSTEM PERMEASE PROTEIN MALF"/>
    <property type="match status" value="1"/>
</dbReference>
<evidence type="ECO:0000256" key="7">
    <source>
        <dbReference type="ARBA" id="ARBA00022989"/>
    </source>
</evidence>
<evidence type="ECO:0000256" key="5">
    <source>
        <dbReference type="ARBA" id="ARBA00022597"/>
    </source>
</evidence>
<dbReference type="GO" id="GO:0042956">
    <property type="term" value="P:maltodextrin transmembrane transport"/>
    <property type="evidence" value="ECO:0007669"/>
    <property type="project" value="TreeGrafter"/>
</dbReference>
<feature type="domain" description="ABC transmembrane type-1" evidence="11">
    <location>
        <begin position="464"/>
        <end position="685"/>
    </location>
</feature>
<keyword evidence="8 9" id="KW-0472">Membrane</keyword>
<evidence type="ECO:0000256" key="6">
    <source>
        <dbReference type="ARBA" id="ARBA00022692"/>
    </source>
</evidence>
<evidence type="ECO:0000313" key="13">
    <source>
        <dbReference type="Proteomes" id="UP000095558"/>
    </source>
</evidence>
<gene>
    <name evidence="12" type="primary">ganP</name>
    <name evidence="12" type="ORF">ERS852470_01846</name>
</gene>
<dbReference type="OrthoDB" id="9778687at2"/>
<keyword evidence="6 9" id="KW-0812">Transmembrane</keyword>
<dbReference type="Proteomes" id="UP000095558">
    <property type="component" value="Unassembled WGS sequence"/>
</dbReference>
<evidence type="ECO:0000256" key="8">
    <source>
        <dbReference type="ARBA" id="ARBA00023136"/>
    </source>
</evidence>
<dbReference type="GO" id="GO:0015423">
    <property type="term" value="F:ABC-type maltose transporter activity"/>
    <property type="evidence" value="ECO:0007669"/>
    <property type="project" value="TreeGrafter"/>
</dbReference>
<feature type="transmembrane region" description="Helical" evidence="9">
    <location>
        <begin position="503"/>
        <end position="524"/>
    </location>
</feature>
<dbReference type="InterPro" id="IPR000515">
    <property type="entry name" value="MetI-like"/>
</dbReference>
<comment type="subcellular location">
    <subcellularLocation>
        <location evidence="1 9">Cell membrane</location>
        <topology evidence="1 9">Multi-pass membrane protein</topology>
    </subcellularLocation>
</comment>
<reference evidence="12 13" key="1">
    <citation type="submission" date="2015-09" db="EMBL/GenBank/DDBJ databases">
        <authorList>
            <consortium name="Pathogen Informatics"/>
        </authorList>
    </citation>
    <scope>NUCLEOTIDE SEQUENCE [LARGE SCALE GENOMIC DNA]</scope>
    <source>
        <strain evidence="12 13">2789STDY5834855</strain>
    </source>
</reference>
<feature type="coiled-coil region" evidence="10">
    <location>
        <begin position="145"/>
        <end position="223"/>
    </location>
</feature>
<proteinExistence type="inferred from homology"/>
<feature type="coiled-coil region" evidence="10">
    <location>
        <begin position="34"/>
        <end position="84"/>
    </location>
</feature>
<dbReference type="PROSITE" id="PS50928">
    <property type="entry name" value="ABC_TM1"/>
    <property type="match status" value="1"/>
</dbReference>
<organism evidence="12 13">
    <name type="scientific">Clostridium disporicum</name>
    <dbReference type="NCBI Taxonomy" id="84024"/>
    <lineage>
        <taxon>Bacteria</taxon>
        <taxon>Bacillati</taxon>
        <taxon>Bacillota</taxon>
        <taxon>Clostridia</taxon>
        <taxon>Eubacteriales</taxon>
        <taxon>Clostridiaceae</taxon>
        <taxon>Clostridium</taxon>
    </lineage>
</organism>
<evidence type="ECO:0000256" key="4">
    <source>
        <dbReference type="ARBA" id="ARBA00022475"/>
    </source>
</evidence>
<dbReference type="AlphaFoldDB" id="A0A174DNR2"/>
<keyword evidence="10" id="KW-0175">Coiled coil</keyword>
<accession>A0A174DNR2</accession>
<dbReference type="GO" id="GO:1990060">
    <property type="term" value="C:maltose transport complex"/>
    <property type="evidence" value="ECO:0007669"/>
    <property type="project" value="TreeGrafter"/>
</dbReference>
<feature type="transmembrane region" description="Helical" evidence="9">
    <location>
        <begin position="401"/>
        <end position="427"/>
    </location>
</feature>
<evidence type="ECO:0000256" key="3">
    <source>
        <dbReference type="ARBA" id="ARBA00022448"/>
    </source>
</evidence>
<keyword evidence="7 9" id="KW-1133">Transmembrane helix</keyword>
<dbReference type="PANTHER" id="PTHR47314:SF1">
    <property type="entry name" value="MALTOSE_MALTODEXTRIN TRANSPORT SYSTEM PERMEASE PROTEIN MALF"/>
    <property type="match status" value="1"/>
</dbReference>
<dbReference type="Pfam" id="PF00528">
    <property type="entry name" value="BPD_transp_1"/>
    <property type="match status" value="1"/>
</dbReference>
<name>A0A174DNR2_9CLOT</name>
<feature type="transmembrane region" description="Helical" evidence="9">
    <location>
        <begin position="665"/>
        <end position="686"/>
    </location>
</feature>
<dbReference type="CDD" id="cd06261">
    <property type="entry name" value="TM_PBP2"/>
    <property type="match status" value="1"/>
</dbReference>
<dbReference type="RefSeq" id="WP_055276509.1">
    <property type="nucleotide sequence ID" value="NZ_CYZV01000018.1"/>
</dbReference>
<evidence type="ECO:0000256" key="1">
    <source>
        <dbReference type="ARBA" id="ARBA00004651"/>
    </source>
</evidence>
<evidence type="ECO:0000256" key="9">
    <source>
        <dbReference type="RuleBase" id="RU363032"/>
    </source>
</evidence>
<evidence type="ECO:0000313" key="12">
    <source>
        <dbReference type="EMBL" id="CUO25858.1"/>
    </source>
</evidence>
<dbReference type="SUPFAM" id="SSF161098">
    <property type="entry name" value="MetI-like"/>
    <property type="match status" value="1"/>
</dbReference>
<dbReference type="Gene3D" id="1.10.3720.10">
    <property type="entry name" value="MetI-like"/>
    <property type="match status" value="1"/>
</dbReference>
<comment type="similarity">
    <text evidence="2">Belongs to the binding-protein-dependent transport system permease family. MalFG subfamily.</text>
</comment>
<evidence type="ECO:0000256" key="10">
    <source>
        <dbReference type="SAM" id="Coils"/>
    </source>
</evidence>
<sequence length="695" mass="79244">MKKFNKHLYDNINREYDRKNLYLYEVSVLQEKIEAATGKEKEDLEKQLNELVKNKKDHSYNKQLDEYKKKEKDFLKEVNKKVEEYKPKVNTELPSKVQKLELRLFKAKELVNFYKNYTKLTYDAELIYEQSKIEIAQIPPVIEFAKEATKELKEAQNKLTKISSIDNEKFNSEFKEFKDNENKKLHDRISEIKAKCKEGLISRQAKENTIKELKRRYKEAILVKSFECEKTYNEEIIKNKKYELSKTVKQKINTVNINVADLRRVYPVETEKTLPWVSWVTFLIPGLAQVVNKQYVKAIIMFFATIYIYAIAIPYALGYGNYKGDGIAGLITLAADGGRLDRSIIFMIEGILAIFLVLIGIFLIYVCFKDANKVEKDTIKGTRFRSWIETKQTLFEDGLPYLVLSPAAIITIFIVCIPVVTTILLAFTGMGPDTQAKFGWEALKNYKMIFLGQGMVGSIFWRILGWTIIWTIGATTLAIALGFILAIVLNNDRIKGKVLFRSIYLLPWAVPAFISILFFSILFADGGTVVNSLRNVFGPNFSIKNDTFTIRLTLICIQAWLGSAYIFLLSTGVLQSINAELYEAADIDGATSFKKLTKITVPLVLFQTAPLLVGQYTFNFNNFSIIALFNNGGPFDPSKYGNLAGSSDLLISYIYKLTMNSQYQAIGATITVIISIALIIIAYIGYKNTDAFKRG</sequence>
<feature type="transmembrane region" description="Helical" evidence="9">
    <location>
        <begin position="298"/>
        <end position="322"/>
    </location>
</feature>
<feature type="transmembrane region" description="Helical" evidence="9">
    <location>
        <begin position="548"/>
        <end position="568"/>
    </location>
</feature>
<dbReference type="EMBL" id="CYZV01000018">
    <property type="protein sequence ID" value="CUO25858.1"/>
    <property type="molecule type" value="Genomic_DNA"/>
</dbReference>
<feature type="transmembrane region" description="Helical" evidence="9">
    <location>
        <begin position="343"/>
        <end position="366"/>
    </location>
</feature>
<keyword evidence="3 9" id="KW-0813">Transport</keyword>
<feature type="transmembrane region" description="Helical" evidence="9">
    <location>
        <begin position="470"/>
        <end position="491"/>
    </location>
</feature>
<evidence type="ECO:0000259" key="11">
    <source>
        <dbReference type="PROSITE" id="PS50928"/>
    </source>
</evidence>
<dbReference type="InterPro" id="IPR035906">
    <property type="entry name" value="MetI-like_sf"/>
</dbReference>
<keyword evidence="4" id="KW-1003">Cell membrane</keyword>
<keyword evidence="5" id="KW-0762">Sugar transport</keyword>